<evidence type="ECO:0000259" key="1">
    <source>
        <dbReference type="PROSITE" id="PS50075"/>
    </source>
</evidence>
<name>A0A6A0B1U7_9ACTN</name>
<dbReference type="PROSITE" id="PS50075">
    <property type="entry name" value="CARRIER"/>
    <property type="match status" value="1"/>
</dbReference>
<comment type="caution">
    <text evidence="2">The sequence shown here is derived from an EMBL/GenBank/DDBJ whole genome shotgun (WGS) entry which is preliminary data.</text>
</comment>
<dbReference type="InterPro" id="IPR036736">
    <property type="entry name" value="ACP-like_sf"/>
</dbReference>
<dbReference type="Gene3D" id="1.10.1200.10">
    <property type="entry name" value="ACP-like"/>
    <property type="match status" value="1"/>
</dbReference>
<proteinExistence type="predicted"/>
<reference evidence="2 3" key="1">
    <citation type="submission" date="2020-02" db="EMBL/GenBank/DDBJ databases">
        <title>Whole Genome Shotgun Sequence of Streptomyces sp. strain CWH03.</title>
        <authorList>
            <person name="Dohra H."/>
            <person name="Kodani S."/>
            <person name="Yamamura H."/>
        </authorList>
    </citation>
    <scope>NUCLEOTIDE SEQUENCE [LARGE SCALE GENOMIC DNA]</scope>
    <source>
        <strain evidence="2 3">CWH03</strain>
    </source>
</reference>
<feature type="domain" description="Carrier" evidence="1">
    <location>
        <begin position="88"/>
        <end position="166"/>
    </location>
</feature>
<evidence type="ECO:0000313" key="3">
    <source>
        <dbReference type="Proteomes" id="UP000484988"/>
    </source>
</evidence>
<dbReference type="SUPFAM" id="SSF47336">
    <property type="entry name" value="ACP-like"/>
    <property type="match status" value="1"/>
</dbReference>
<evidence type="ECO:0000313" key="2">
    <source>
        <dbReference type="EMBL" id="GFH38254.1"/>
    </source>
</evidence>
<keyword evidence="3" id="KW-1185">Reference proteome</keyword>
<dbReference type="Pfam" id="PF00550">
    <property type="entry name" value="PP-binding"/>
    <property type="match status" value="1"/>
</dbReference>
<accession>A0A6A0B1U7</accession>
<sequence>MARIRSRTGMQFPLSWCPTRTPDDAPVTFPRRPFAVPRRTAVAWAGLAGPREGGARADFPAPLLDAFPRTSARRPVRAPPLKGRSAVEETKARLRTVLVDSLELSVEPSDVPDQGLVQALGLDSINTIEFLIWVESEFGVEIADEDLSIKLIDDLDLLAAYVMDRMDRSSTPTT</sequence>
<gene>
    <name evidence="2" type="ORF">SCWH03_44960</name>
</gene>
<protein>
    <recommendedName>
        <fullName evidence="1">Carrier domain-containing protein</fullName>
    </recommendedName>
</protein>
<dbReference type="InterPro" id="IPR009081">
    <property type="entry name" value="PP-bd_ACP"/>
</dbReference>
<dbReference type="EMBL" id="BLLG01000015">
    <property type="protein sequence ID" value="GFH38254.1"/>
    <property type="molecule type" value="Genomic_DNA"/>
</dbReference>
<dbReference type="Proteomes" id="UP000484988">
    <property type="component" value="Unassembled WGS sequence"/>
</dbReference>
<organism evidence="2 3">
    <name type="scientific">Streptomyces pacificus</name>
    <dbReference type="NCBI Taxonomy" id="2705029"/>
    <lineage>
        <taxon>Bacteria</taxon>
        <taxon>Bacillati</taxon>
        <taxon>Actinomycetota</taxon>
        <taxon>Actinomycetes</taxon>
        <taxon>Kitasatosporales</taxon>
        <taxon>Streptomycetaceae</taxon>
        <taxon>Streptomyces</taxon>
    </lineage>
</organism>
<dbReference type="AlphaFoldDB" id="A0A6A0B1U7"/>